<keyword evidence="4 7" id="KW-0489">Methyltransferase</keyword>
<evidence type="ECO:0000256" key="7">
    <source>
        <dbReference type="HAMAP-Rule" id="MF_00090"/>
    </source>
</evidence>
<dbReference type="NCBIfam" id="TIGR00080">
    <property type="entry name" value="pimt"/>
    <property type="match status" value="1"/>
</dbReference>
<keyword evidence="3 7" id="KW-0963">Cytoplasm</keyword>
<evidence type="ECO:0000313" key="9">
    <source>
        <dbReference type="Proteomes" id="UP000253426"/>
    </source>
</evidence>
<dbReference type="GO" id="GO:0032259">
    <property type="term" value="P:methylation"/>
    <property type="evidence" value="ECO:0007669"/>
    <property type="project" value="UniProtKB-KW"/>
</dbReference>
<name>A0A366HPV0_9BACT</name>
<evidence type="ECO:0000256" key="3">
    <source>
        <dbReference type="ARBA" id="ARBA00022490"/>
    </source>
</evidence>
<protein>
    <recommendedName>
        <fullName evidence="7">Protein-L-isoaspartate O-methyltransferase</fullName>
        <ecNumber evidence="7">2.1.1.77</ecNumber>
    </recommendedName>
    <alternativeName>
        <fullName evidence="7">L-isoaspartyl protein carboxyl methyltransferase</fullName>
    </alternativeName>
    <alternativeName>
        <fullName evidence="7">Protein L-isoaspartyl methyltransferase</fullName>
    </alternativeName>
    <alternativeName>
        <fullName evidence="7">Protein-beta-aspartate methyltransferase</fullName>
        <shortName evidence="7">PIMT</shortName>
    </alternativeName>
</protein>
<dbReference type="PROSITE" id="PS01279">
    <property type="entry name" value="PCMT"/>
    <property type="match status" value="1"/>
</dbReference>
<evidence type="ECO:0000256" key="2">
    <source>
        <dbReference type="ARBA" id="ARBA00005369"/>
    </source>
</evidence>
<evidence type="ECO:0000313" key="8">
    <source>
        <dbReference type="EMBL" id="RBP44214.1"/>
    </source>
</evidence>
<proteinExistence type="inferred from homology"/>
<gene>
    <name evidence="7" type="primary">pcm</name>
    <name evidence="8" type="ORF">DES53_10433</name>
</gene>
<feature type="active site" evidence="7">
    <location>
        <position position="131"/>
    </location>
</feature>
<dbReference type="GO" id="GO:0004719">
    <property type="term" value="F:protein-L-isoaspartate (D-aspartate) O-methyltransferase activity"/>
    <property type="evidence" value="ECO:0007669"/>
    <property type="project" value="UniProtKB-UniRule"/>
</dbReference>
<dbReference type="NCBIfam" id="NF001453">
    <property type="entry name" value="PRK00312.1"/>
    <property type="match status" value="1"/>
</dbReference>
<comment type="catalytic activity">
    <reaction evidence="7">
        <text>[protein]-L-isoaspartate + S-adenosyl-L-methionine = [protein]-L-isoaspartate alpha-methyl ester + S-adenosyl-L-homocysteine</text>
        <dbReference type="Rhea" id="RHEA:12705"/>
        <dbReference type="Rhea" id="RHEA-COMP:12143"/>
        <dbReference type="Rhea" id="RHEA-COMP:12144"/>
        <dbReference type="ChEBI" id="CHEBI:57856"/>
        <dbReference type="ChEBI" id="CHEBI:59789"/>
        <dbReference type="ChEBI" id="CHEBI:90596"/>
        <dbReference type="ChEBI" id="CHEBI:90598"/>
        <dbReference type="EC" id="2.1.1.77"/>
    </reaction>
</comment>
<dbReference type="HAMAP" id="MF_00090">
    <property type="entry name" value="PIMT"/>
    <property type="match status" value="1"/>
</dbReference>
<dbReference type="CDD" id="cd02440">
    <property type="entry name" value="AdoMet_MTases"/>
    <property type="match status" value="1"/>
</dbReference>
<dbReference type="InterPro" id="IPR029063">
    <property type="entry name" value="SAM-dependent_MTases_sf"/>
</dbReference>
<reference evidence="8 9" key="1">
    <citation type="submission" date="2018-06" db="EMBL/GenBank/DDBJ databases">
        <title>Genomic Encyclopedia of Type Strains, Phase IV (KMG-IV): sequencing the most valuable type-strain genomes for metagenomic binning, comparative biology and taxonomic classification.</title>
        <authorList>
            <person name="Goeker M."/>
        </authorList>
    </citation>
    <scope>NUCLEOTIDE SEQUENCE [LARGE SCALE GENOMIC DNA]</scope>
    <source>
        <strain evidence="8 9">DSM 25532</strain>
    </source>
</reference>
<dbReference type="Proteomes" id="UP000253426">
    <property type="component" value="Unassembled WGS sequence"/>
</dbReference>
<evidence type="ECO:0000256" key="6">
    <source>
        <dbReference type="ARBA" id="ARBA00022691"/>
    </source>
</evidence>
<dbReference type="PANTHER" id="PTHR11579">
    <property type="entry name" value="PROTEIN-L-ISOASPARTATE O-METHYLTRANSFERASE"/>
    <property type="match status" value="1"/>
</dbReference>
<accession>A0A366HPV0</accession>
<dbReference type="EC" id="2.1.1.77" evidence="7"/>
<keyword evidence="5 7" id="KW-0808">Transferase</keyword>
<comment type="function">
    <text evidence="7">Catalyzes the methyl esterification of L-isoaspartyl residues in peptides and proteins that result from spontaneous decomposition of normal L-aspartyl and L-asparaginyl residues. It plays a role in the repair and/or degradation of damaged proteins.</text>
</comment>
<organism evidence="8 9">
    <name type="scientific">Roseimicrobium gellanilyticum</name>
    <dbReference type="NCBI Taxonomy" id="748857"/>
    <lineage>
        <taxon>Bacteria</taxon>
        <taxon>Pseudomonadati</taxon>
        <taxon>Verrucomicrobiota</taxon>
        <taxon>Verrucomicrobiia</taxon>
        <taxon>Verrucomicrobiales</taxon>
        <taxon>Verrucomicrobiaceae</taxon>
        <taxon>Roseimicrobium</taxon>
    </lineage>
</organism>
<keyword evidence="6 7" id="KW-0949">S-adenosyl-L-methionine</keyword>
<comment type="subcellular location">
    <subcellularLocation>
        <location evidence="1 7">Cytoplasm</location>
    </subcellularLocation>
</comment>
<sequence>MLEPFVAWLLCVSPVWNPNTRCCGVSKGGIMSAFPERRGHLWFSLMLPLLFACILPVACSQGDHRRADRDWDTMREEMVKNQIEGLGRDISDKRVLAAMRSVPRHEFVPEAQRGEAYADTALPIGHGQTISQPYIVAFMTEKLLAKPEDRVLEIGTGSGYQAAILAKIVKEVYTIEIVEALGKQAASDLKRLGFTNVKTRIGDGYVGWPEAAPFDSIIVTCAPDKIPKPLVDQLKEGGRMIIPVGPERGRQNLYLMQKTDGKVTPVAVLPVRFVPMTGEAGR</sequence>
<dbReference type="FunFam" id="3.40.50.150:FF:000010">
    <property type="entry name" value="Protein-L-isoaspartate O-methyltransferase"/>
    <property type="match status" value="1"/>
</dbReference>
<comment type="similarity">
    <text evidence="2 7">Belongs to the methyltransferase superfamily. L-isoaspartyl/D-aspartyl protein methyltransferase family.</text>
</comment>
<dbReference type="Gene3D" id="3.40.50.150">
    <property type="entry name" value="Vaccinia Virus protein VP39"/>
    <property type="match status" value="1"/>
</dbReference>
<dbReference type="SUPFAM" id="SSF53335">
    <property type="entry name" value="S-adenosyl-L-methionine-dependent methyltransferases"/>
    <property type="match status" value="1"/>
</dbReference>
<evidence type="ECO:0000256" key="5">
    <source>
        <dbReference type="ARBA" id="ARBA00022679"/>
    </source>
</evidence>
<comment type="caution">
    <text evidence="8">The sequence shown here is derived from an EMBL/GenBank/DDBJ whole genome shotgun (WGS) entry which is preliminary data.</text>
</comment>
<evidence type="ECO:0000256" key="1">
    <source>
        <dbReference type="ARBA" id="ARBA00004496"/>
    </source>
</evidence>
<dbReference type="EMBL" id="QNRR01000004">
    <property type="protein sequence ID" value="RBP44214.1"/>
    <property type="molecule type" value="Genomic_DNA"/>
</dbReference>
<dbReference type="InterPro" id="IPR000682">
    <property type="entry name" value="PCMT"/>
</dbReference>
<dbReference type="AlphaFoldDB" id="A0A366HPV0"/>
<dbReference type="Pfam" id="PF01135">
    <property type="entry name" value="PCMT"/>
    <property type="match status" value="1"/>
</dbReference>
<dbReference type="GO" id="GO:0005737">
    <property type="term" value="C:cytoplasm"/>
    <property type="evidence" value="ECO:0007669"/>
    <property type="project" value="UniProtKB-SubCell"/>
</dbReference>
<dbReference type="PANTHER" id="PTHR11579:SF0">
    <property type="entry name" value="PROTEIN-L-ISOASPARTATE(D-ASPARTATE) O-METHYLTRANSFERASE"/>
    <property type="match status" value="1"/>
</dbReference>
<dbReference type="GO" id="GO:0030091">
    <property type="term" value="P:protein repair"/>
    <property type="evidence" value="ECO:0007669"/>
    <property type="project" value="UniProtKB-UniRule"/>
</dbReference>
<evidence type="ECO:0000256" key="4">
    <source>
        <dbReference type="ARBA" id="ARBA00022603"/>
    </source>
</evidence>
<keyword evidence="9" id="KW-1185">Reference proteome</keyword>